<sequence>MTYEKFLEGRLQLIRDLADKADPFIRRRLIGLADRYERKMAGRSALPLPR</sequence>
<proteinExistence type="predicted"/>
<protein>
    <submittedName>
        <fullName evidence="1">Uncharacterized protein</fullName>
    </submittedName>
</protein>
<dbReference type="Proteomes" id="UP001549291">
    <property type="component" value="Unassembled WGS sequence"/>
</dbReference>
<keyword evidence="2" id="KW-1185">Reference proteome</keyword>
<reference evidence="1 2" key="1">
    <citation type="submission" date="2024-06" db="EMBL/GenBank/DDBJ databases">
        <title>Genomic Encyclopedia of Type Strains, Phase V (KMG-V): Genome sequencing to study the core and pangenomes of soil and plant-associated prokaryotes.</title>
        <authorList>
            <person name="Whitman W."/>
        </authorList>
    </citation>
    <scope>NUCLEOTIDE SEQUENCE [LARGE SCALE GENOMIC DNA]</scope>
    <source>
        <strain evidence="1 2">USDA 160</strain>
    </source>
</reference>
<dbReference type="RefSeq" id="WP_157789281.1">
    <property type="nucleotide sequence ID" value="NZ_CP066351.1"/>
</dbReference>
<dbReference type="EMBL" id="JBEPTQ010000002">
    <property type="protein sequence ID" value="MET4717660.1"/>
    <property type="molecule type" value="Genomic_DNA"/>
</dbReference>
<evidence type="ECO:0000313" key="1">
    <source>
        <dbReference type="EMBL" id="MET4717660.1"/>
    </source>
</evidence>
<organism evidence="1 2">
    <name type="scientific">Bradyrhizobium japonicum</name>
    <dbReference type="NCBI Taxonomy" id="375"/>
    <lineage>
        <taxon>Bacteria</taxon>
        <taxon>Pseudomonadati</taxon>
        <taxon>Pseudomonadota</taxon>
        <taxon>Alphaproteobacteria</taxon>
        <taxon>Hyphomicrobiales</taxon>
        <taxon>Nitrobacteraceae</taxon>
        <taxon>Bradyrhizobium</taxon>
    </lineage>
</organism>
<comment type="caution">
    <text evidence="1">The sequence shown here is derived from an EMBL/GenBank/DDBJ whole genome shotgun (WGS) entry which is preliminary data.</text>
</comment>
<evidence type="ECO:0000313" key="2">
    <source>
        <dbReference type="Proteomes" id="UP001549291"/>
    </source>
</evidence>
<name>A0ABV2RM70_BRAJP</name>
<accession>A0ABV2RM70</accession>
<gene>
    <name evidence="1" type="ORF">ABIF63_001766</name>
</gene>